<dbReference type="GO" id="GO:0005525">
    <property type="term" value="F:GTP binding"/>
    <property type="evidence" value="ECO:0007669"/>
    <property type="project" value="InterPro"/>
</dbReference>
<keyword evidence="1" id="KW-0812">Transmembrane</keyword>
<reference evidence="3" key="1">
    <citation type="submission" date="2020-04" db="EMBL/GenBank/DDBJ databases">
        <authorList>
            <person name="Neveu A P."/>
        </authorList>
    </citation>
    <scope>NUCLEOTIDE SEQUENCE</scope>
    <source>
        <tissue evidence="3">Whole embryo</tissue>
    </source>
</reference>
<dbReference type="Pfam" id="PF02263">
    <property type="entry name" value="GBP"/>
    <property type="match status" value="1"/>
</dbReference>
<gene>
    <name evidence="3" type="primary">Atl2-007</name>
</gene>
<dbReference type="GO" id="GO:0003924">
    <property type="term" value="F:GTPase activity"/>
    <property type="evidence" value="ECO:0007669"/>
    <property type="project" value="InterPro"/>
</dbReference>
<accession>A0A6F9D6Y0</accession>
<evidence type="ECO:0000313" key="3">
    <source>
        <dbReference type="EMBL" id="CAB3224324.1"/>
    </source>
</evidence>
<evidence type="ECO:0000256" key="1">
    <source>
        <dbReference type="SAM" id="Phobius"/>
    </source>
</evidence>
<dbReference type="PANTHER" id="PTHR10751">
    <property type="entry name" value="GUANYLATE BINDING PROTEIN"/>
    <property type="match status" value="1"/>
</dbReference>
<dbReference type="InterPro" id="IPR015894">
    <property type="entry name" value="Guanylate-bd_N"/>
</dbReference>
<dbReference type="SUPFAM" id="SSF52540">
    <property type="entry name" value="P-loop containing nucleoside triphosphate hydrolases"/>
    <property type="match status" value="1"/>
</dbReference>
<sequence>MGEHVVKVTEIDDESGQVVVNKQRLKEIFLKPEVRDCKILIYSISGKTRSGKSFLLNNFWRLLKSKHSQVDEDPGDDIPNIFSYTYQCDAETIGVDITAQPFYVCNSQGQECAIFLMDTQGIEADKKSKSQEPDIFALSSILSSFQIINVKERIDWNEIDLFAAYSIHARRQDDTIHRKWRNASLLFLVRDWPCSAQFPHGEAGGKQYYEQKINKASPEMQDLMSCYNEANCFLMPHPGLSISEEGGRRFCDIREVTRQRIMELYDVLFSSNSVDSLSTKAPDGADMAALVERIIQNRPGNTNVQSGIYKMYKDNDLQQKLNACFQLFVEEVDGMVVENETVDQLKIRLENAKEHTLDQFCQGSPPSLEYLEEINRQLQTVYAKRVGANLIAKFKLEWTTDYQKHSSAAFLDQMSRTFTRNAFKAMGEIQITELEREIPDPQVLSKLKQEYLDFLNKACGEKCQKAHLTKNLALAVGFCALGFAGNLAALPMYVVAVVVNEIKTMEPISYDGHPDRGNVENEQDLD</sequence>
<name>A0A6F9D6Y0_9ASCI</name>
<feature type="transmembrane region" description="Helical" evidence="1">
    <location>
        <begin position="472"/>
        <end position="499"/>
    </location>
</feature>
<keyword evidence="1" id="KW-1133">Transmembrane helix</keyword>
<dbReference type="EMBL" id="LR783159">
    <property type="protein sequence ID" value="CAB3224324.1"/>
    <property type="molecule type" value="mRNA"/>
</dbReference>
<dbReference type="InterPro" id="IPR027417">
    <property type="entry name" value="P-loop_NTPase"/>
</dbReference>
<dbReference type="AlphaFoldDB" id="A0A6F9D6Y0"/>
<feature type="domain" description="Guanylate-binding protein N-terminal" evidence="2">
    <location>
        <begin position="17"/>
        <end position="244"/>
    </location>
</feature>
<proteinExistence type="evidence at transcript level"/>
<dbReference type="Gene3D" id="3.40.50.300">
    <property type="entry name" value="P-loop containing nucleotide triphosphate hydrolases"/>
    <property type="match status" value="1"/>
</dbReference>
<protein>
    <submittedName>
        <fullName evidence="3">Atlastin-2-like</fullName>
    </submittedName>
</protein>
<organism evidence="3">
    <name type="scientific">Phallusia mammillata</name>
    <dbReference type="NCBI Taxonomy" id="59560"/>
    <lineage>
        <taxon>Eukaryota</taxon>
        <taxon>Metazoa</taxon>
        <taxon>Chordata</taxon>
        <taxon>Tunicata</taxon>
        <taxon>Ascidiacea</taxon>
        <taxon>Phlebobranchia</taxon>
        <taxon>Ascidiidae</taxon>
        <taxon>Phallusia</taxon>
    </lineage>
</organism>
<evidence type="ECO:0000259" key="2">
    <source>
        <dbReference type="Pfam" id="PF02263"/>
    </source>
</evidence>
<keyword evidence="1" id="KW-0472">Membrane</keyword>